<evidence type="ECO:0000313" key="4">
    <source>
        <dbReference type="Proteomes" id="UP000041770"/>
    </source>
</evidence>
<evidence type="ECO:0000313" key="3">
    <source>
        <dbReference type="EMBL" id="CSB94719.1"/>
    </source>
</evidence>
<feature type="compositionally biased region" description="Polar residues" evidence="1">
    <location>
        <begin position="51"/>
        <end position="66"/>
    </location>
</feature>
<dbReference type="Proteomes" id="UP000041770">
    <property type="component" value="Unassembled WGS sequence"/>
</dbReference>
<protein>
    <submittedName>
        <fullName evidence="2">Uncharacterized protein</fullName>
    </submittedName>
</protein>
<gene>
    <name evidence="3" type="ORF">ERS013200_00121</name>
    <name evidence="2" type="ORF">ERS013201_00924</name>
</gene>
<evidence type="ECO:0000313" key="5">
    <source>
        <dbReference type="Proteomes" id="UP000046067"/>
    </source>
</evidence>
<evidence type="ECO:0000313" key="2">
    <source>
        <dbReference type="EMBL" id="CSB77397.1"/>
    </source>
</evidence>
<name>A0A655VW37_VIBCL</name>
<evidence type="ECO:0000256" key="1">
    <source>
        <dbReference type="SAM" id="MobiDB-lite"/>
    </source>
</evidence>
<feature type="region of interest" description="Disordered" evidence="1">
    <location>
        <begin position="51"/>
        <end position="70"/>
    </location>
</feature>
<accession>A0A655VW37</accession>
<dbReference type="EMBL" id="CWQJ01000004">
    <property type="protein sequence ID" value="CSB77397.1"/>
    <property type="molecule type" value="Genomic_DNA"/>
</dbReference>
<organism evidence="2 5">
    <name type="scientific">Vibrio cholerae</name>
    <dbReference type="NCBI Taxonomy" id="666"/>
    <lineage>
        <taxon>Bacteria</taxon>
        <taxon>Pseudomonadati</taxon>
        <taxon>Pseudomonadota</taxon>
        <taxon>Gammaproteobacteria</taxon>
        <taxon>Vibrionales</taxon>
        <taxon>Vibrionaceae</taxon>
        <taxon>Vibrio</taxon>
    </lineage>
</organism>
<dbReference type="AlphaFoldDB" id="A0A655VW37"/>
<dbReference type="Proteomes" id="UP000046067">
    <property type="component" value="Unassembled WGS sequence"/>
</dbReference>
<sequence>MIGTAPRSPTQETNHFSRAVKLLNGARPIHTAMGRAKRIIPTANAKPGSAISINSDGVTNKPSTKNMPICASHVMPSSTLRIA</sequence>
<proteinExistence type="predicted"/>
<reference evidence="4 5" key="1">
    <citation type="submission" date="2015-07" db="EMBL/GenBank/DDBJ databases">
        <authorList>
            <consortium name="Pathogen Informatics"/>
        </authorList>
    </citation>
    <scope>NUCLEOTIDE SEQUENCE [LARGE SCALE GENOMIC DNA]</scope>
    <source>
        <strain evidence="3 4">A316</strain>
        <strain evidence="2 5">A325</strain>
    </source>
</reference>
<dbReference type="EMBL" id="CWQY01000001">
    <property type="protein sequence ID" value="CSB94719.1"/>
    <property type="molecule type" value="Genomic_DNA"/>
</dbReference>